<evidence type="ECO:0000313" key="1">
    <source>
        <dbReference type="EMBL" id="EKX32735.1"/>
    </source>
</evidence>
<dbReference type="Proteomes" id="UP000011087">
    <property type="component" value="Unassembled WGS sequence"/>
</dbReference>
<name>L1IA63_GUITC</name>
<dbReference type="KEGG" id="gtt:GUITHDRAFT_121089"/>
<keyword evidence="3" id="KW-1185">Reference proteome</keyword>
<dbReference type="SUPFAM" id="SSF48371">
    <property type="entry name" value="ARM repeat"/>
    <property type="match status" value="1"/>
</dbReference>
<reference evidence="1 3" key="1">
    <citation type="journal article" date="2012" name="Nature">
        <title>Algal genomes reveal evolutionary mosaicism and the fate of nucleomorphs.</title>
        <authorList>
            <consortium name="DOE Joint Genome Institute"/>
            <person name="Curtis B.A."/>
            <person name="Tanifuji G."/>
            <person name="Burki F."/>
            <person name="Gruber A."/>
            <person name="Irimia M."/>
            <person name="Maruyama S."/>
            <person name="Arias M.C."/>
            <person name="Ball S.G."/>
            <person name="Gile G.H."/>
            <person name="Hirakawa Y."/>
            <person name="Hopkins J.F."/>
            <person name="Kuo A."/>
            <person name="Rensing S.A."/>
            <person name="Schmutz J."/>
            <person name="Symeonidi A."/>
            <person name="Elias M."/>
            <person name="Eveleigh R.J."/>
            <person name="Herman E.K."/>
            <person name="Klute M.J."/>
            <person name="Nakayama T."/>
            <person name="Obornik M."/>
            <person name="Reyes-Prieto A."/>
            <person name="Armbrust E.V."/>
            <person name="Aves S.J."/>
            <person name="Beiko R.G."/>
            <person name="Coutinho P."/>
            <person name="Dacks J.B."/>
            <person name="Durnford D.G."/>
            <person name="Fast N.M."/>
            <person name="Green B.R."/>
            <person name="Grisdale C.J."/>
            <person name="Hempel F."/>
            <person name="Henrissat B."/>
            <person name="Hoppner M.P."/>
            <person name="Ishida K."/>
            <person name="Kim E."/>
            <person name="Koreny L."/>
            <person name="Kroth P.G."/>
            <person name="Liu Y."/>
            <person name="Malik S.B."/>
            <person name="Maier U.G."/>
            <person name="McRose D."/>
            <person name="Mock T."/>
            <person name="Neilson J.A."/>
            <person name="Onodera N.T."/>
            <person name="Poole A.M."/>
            <person name="Pritham E.J."/>
            <person name="Richards T.A."/>
            <person name="Rocap G."/>
            <person name="Roy S.W."/>
            <person name="Sarai C."/>
            <person name="Schaack S."/>
            <person name="Shirato S."/>
            <person name="Slamovits C.H."/>
            <person name="Spencer D.F."/>
            <person name="Suzuki S."/>
            <person name="Worden A.Z."/>
            <person name="Zauner S."/>
            <person name="Barry K."/>
            <person name="Bell C."/>
            <person name="Bharti A.K."/>
            <person name="Crow J.A."/>
            <person name="Grimwood J."/>
            <person name="Kramer R."/>
            <person name="Lindquist E."/>
            <person name="Lucas S."/>
            <person name="Salamov A."/>
            <person name="McFadden G.I."/>
            <person name="Lane C.E."/>
            <person name="Keeling P.J."/>
            <person name="Gray M.W."/>
            <person name="Grigoriev I.V."/>
            <person name="Archibald J.M."/>
        </authorList>
    </citation>
    <scope>NUCLEOTIDE SEQUENCE</scope>
    <source>
        <strain evidence="1 3">CCMP2712</strain>
    </source>
</reference>
<gene>
    <name evidence="1" type="ORF">GUITHDRAFT_121089</name>
</gene>
<evidence type="ECO:0008006" key="4">
    <source>
        <dbReference type="Google" id="ProtNLM"/>
    </source>
</evidence>
<proteinExistence type="predicted"/>
<dbReference type="AlphaFoldDB" id="L1IA63"/>
<evidence type="ECO:0000313" key="2">
    <source>
        <dbReference type="EnsemblProtists" id="EKX32735"/>
    </source>
</evidence>
<dbReference type="GeneID" id="17289472"/>
<evidence type="ECO:0000313" key="3">
    <source>
        <dbReference type="Proteomes" id="UP000011087"/>
    </source>
</evidence>
<dbReference type="PaxDb" id="55529-EKX32735"/>
<reference evidence="3" key="2">
    <citation type="submission" date="2012-11" db="EMBL/GenBank/DDBJ databases">
        <authorList>
            <person name="Kuo A."/>
            <person name="Curtis B.A."/>
            <person name="Tanifuji G."/>
            <person name="Burki F."/>
            <person name="Gruber A."/>
            <person name="Irimia M."/>
            <person name="Maruyama S."/>
            <person name="Arias M.C."/>
            <person name="Ball S.G."/>
            <person name="Gile G.H."/>
            <person name="Hirakawa Y."/>
            <person name="Hopkins J.F."/>
            <person name="Rensing S.A."/>
            <person name="Schmutz J."/>
            <person name="Symeonidi A."/>
            <person name="Elias M."/>
            <person name="Eveleigh R.J."/>
            <person name="Herman E.K."/>
            <person name="Klute M.J."/>
            <person name="Nakayama T."/>
            <person name="Obornik M."/>
            <person name="Reyes-Prieto A."/>
            <person name="Armbrust E.V."/>
            <person name="Aves S.J."/>
            <person name="Beiko R.G."/>
            <person name="Coutinho P."/>
            <person name="Dacks J.B."/>
            <person name="Durnford D.G."/>
            <person name="Fast N.M."/>
            <person name="Green B.R."/>
            <person name="Grisdale C."/>
            <person name="Hempe F."/>
            <person name="Henrissat B."/>
            <person name="Hoppner M.P."/>
            <person name="Ishida K.-I."/>
            <person name="Kim E."/>
            <person name="Koreny L."/>
            <person name="Kroth P.G."/>
            <person name="Liu Y."/>
            <person name="Malik S.-B."/>
            <person name="Maier U.G."/>
            <person name="McRose D."/>
            <person name="Mock T."/>
            <person name="Neilson J.A."/>
            <person name="Onodera N.T."/>
            <person name="Poole A.M."/>
            <person name="Pritham E.J."/>
            <person name="Richards T.A."/>
            <person name="Rocap G."/>
            <person name="Roy S.W."/>
            <person name="Sarai C."/>
            <person name="Schaack S."/>
            <person name="Shirato S."/>
            <person name="Slamovits C.H."/>
            <person name="Spencer D.F."/>
            <person name="Suzuki S."/>
            <person name="Worden A.Z."/>
            <person name="Zauner S."/>
            <person name="Barry K."/>
            <person name="Bell C."/>
            <person name="Bharti A.K."/>
            <person name="Crow J.A."/>
            <person name="Grimwood J."/>
            <person name="Kramer R."/>
            <person name="Lindquist E."/>
            <person name="Lucas S."/>
            <person name="Salamov A."/>
            <person name="McFadden G.I."/>
            <person name="Lane C.E."/>
            <person name="Keeling P.J."/>
            <person name="Gray M.W."/>
            <person name="Grigoriev I.V."/>
            <person name="Archibald J.M."/>
        </authorList>
    </citation>
    <scope>NUCLEOTIDE SEQUENCE</scope>
    <source>
        <strain evidence="3">CCMP2712</strain>
    </source>
</reference>
<dbReference type="InterPro" id="IPR016024">
    <property type="entry name" value="ARM-type_fold"/>
</dbReference>
<dbReference type="EMBL" id="JH993174">
    <property type="protein sequence ID" value="EKX32735.1"/>
    <property type="molecule type" value="Genomic_DNA"/>
</dbReference>
<dbReference type="RefSeq" id="XP_005819715.1">
    <property type="nucleotide sequence ID" value="XM_005819658.1"/>
</dbReference>
<organism evidence="1">
    <name type="scientific">Guillardia theta (strain CCMP2712)</name>
    <name type="common">Cryptophyte</name>
    <dbReference type="NCBI Taxonomy" id="905079"/>
    <lineage>
        <taxon>Eukaryota</taxon>
        <taxon>Cryptophyceae</taxon>
        <taxon>Pyrenomonadales</taxon>
        <taxon>Geminigeraceae</taxon>
        <taxon>Guillardia</taxon>
    </lineage>
</organism>
<dbReference type="Gene3D" id="1.25.10.10">
    <property type="entry name" value="Leucine-rich Repeat Variant"/>
    <property type="match status" value="1"/>
</dbReference>
<accession>L1IA63</accession>
<protein>
    <recommendedName>
        <fullName evidence="4">Clathrin/coatomer adaptor adaptin-like N-terminal domain-containing protein</fullName>
    </recommendedName>
</protein>
<dbReference type="HOGENOM" id="CLU_1535384_0_0_1"/>
<sequence length="175" mass="19583">MVVSKAIIHLQDSDLHVRLAALDLLVHVARRGDRTVIQAIVAQLNGHCRKDPTNPGDASYPHPKVHGLHYRSMRPVEPSFKHSPELRIAGIQALAAIAEENDLRTTICIADIAGNETDEKVRRAAINALVSFSKFELVRDIEAKVLSPPSLLPLILFHRTHKRPQVRQMKHKQTT</sequence>
<reference evidence="2" key="3">
    <citation type="submission" date="2016-03" db="UniProtKB">
        <authorList>
            <consortium name="EnsemblProtists"/>
        </authorList>
    </citation>
    <scope>IDENTIFICATION</scope>
</reference>
<dbReference type="EnsemblProtists" id="EKX32735">
    <property type="protein sequence ID" value="EKX32735"/>
    <property type="gene ID" value="GUITHDRAFT_121089"/>
</dbReference>
<dbReference type="InterPro" id="IPR011989">
    <property type="entry name" value="ARM-like"/>
</dbReference>